<keyword evidence="3" id="KW-1185">Reference proteome</keyword>
<feature type="transmembrane region" description="Helical" evidence="1">
    <location>
        <begin position="6"/>
        <end position="33"/>
    </location>
</feature>
<feature type="transmembrane region" description="Helical" evidence="1">
    <location>
        <begin position="45"/>
        <end position="71"/>
    </location>
</feature>
<dbReference type="PANTHER" id="PTHR23360">
    <property type="entry name" value="G-PROTEIN COUPLED RECEPTORS FAMILY 1 PROFILE DOMAIN-CONTAINING PROTEIN-RELATED"/>
    <property type="match status" value="1"/>
</dbReference>
<organism evidence="4">
    <name type="scientific">Brugia pahangi</name>
    <name type="common">Filarial nematode worm</name>
    <dbReference type="NCBI Taxonomy" id="6280"/>
    <lineage>
        <taxon>Eukaryota</taxon>
        <taxon>Metazoa</taxon>
        <taxon>Ecdysozoa</taxon>
        <taxon>Nematoda</taxon>
        <taxon>Chromadorea</taxon>
        <taxon>Rhabditida</taxon>
        <taxon>Spirurina</taxon>
        <taxon>Spiruromorpha</taxon>
        <taxon>Filarioidea</taxon>
        <taxon>Onchocercidae</taxon>
        <taxon>Brugia</taxon>
    </lineage>
</organism>
<feature type="transmembrane region" description="Helical" evidence="1">
    <location>
        <begin position="132"/>
        <end position="151"/>
    </location>
</feature>
<keyword evidence="1" id="KW-0472">Membrane</keyword>
<dbReference type="EMBL" id="UZAD01013188">
    <property type="protein sequence ID" value="VDN91664.1"/>
    <property type="molecule type" value="Genomic_DNA"/>
</dbReference>
<dbReference type="WBParaSite" id="BPAG_0001051601-mRNA-1">
    <property type="protein sequence ID" value="BPAG_0001051601-mRNA-1"/>
    <property type="gene ID" value="BPAG_0001051601"/>
</dbReference>
<dbReference type="AlphaFoldDB" id="A0A0N4TPN2"/>
<dbReference type="CDD" id="cd00637">
    <property type="entry name" value="7tm_classA_rhodopsin-like"/>
    <property type="match status" value="1"/>
</dbReference>
<evidence type="ECO:0000313" key="3">
    <source>
        <dbReference type="Proteomes" id="UP000278627"/>
    </source>
</evidence>
<protein>
    <submittedName>
        <fullName evidence="4">G_PROTEIN_RECEP_F1_2 domain-containing protein</fullName>
    </submittedName>
</protein>
<dbReference type="Gene3D" id="1.20.1070.10">
    <property type="entry name" value="Rhodopsin 7-helix transmembrane proteins"/>
    <property type="match status" value="1"/>
</dbReference>
<dbReference type="SUPFAM" id="SSF81321">
    <property type="entry name" value="Family A G protein-coupled receptor-like"/>
    <property type="match status" value="1"/>
</dbReference>
<accession>A0A0N4TPN2</accession>
<keyword evidence="1" id="KW-0812">Transmembrane</keyword>
<gene>
    <name evidence="2" type="ORF">BPAG_LOCUS10478</name>
</gene>
<proteinExistence type="predicted"/>
<reference evidence="4" key="1">
    <citation type="submission" date="2017-02" db="UniProtKB">
        <authorList>
            <consortium name="WormBaseParasite"/>
        </authorList>
    </citation>
    <scope>IDENTIFICATION</scope>
</reference>
<dbReference type="InterPro" id="IPR047130">
    <property type="entry name" value="7TM_GPCR_Srsx_nematod"/>
</dbReference>
<evidence type="ECO:0000313" key="4">
    <source>
        <dbReference type="WBParaSite" id="BPAG_0001051601-mRNA-1"/>
    </source>
</evidence>
<dbReference type="Proteomes" id="UP000278627">
    <property type="component" value="Unassembled WGS sequence"/>
</dbReference>
<evidence type="ECO:0000256" key="1">
    <source>
        <dbReference type="SAM" id="Phobius"/>
    </source>
</evidence>
<reference evidence="2 3" key="2">
    <citation type="submission" date="2018-11" db="EMBL/GenBank/DDBJ databases">
        <authorList>
            <consortium name="Pathogen Informatics"/>
        </authorList>
    </citation>
    <scope>NUCLEOTIDE SEQUENCE [LARGE SCALE GENOMIC DNA]</scope>
</reference>
<feature type="transmembrane region" description="Helical" evidence="1">
    <location>
        <begin position="224"/>
        <end position="249"/>
    </location>
</feature>
<evidence type="ECO:0000313" key="2">
    <source>
        <dbReference type="EMBL" id="VDN91664.1"/>
    </source>
</evidence>
<sequence length="329" mass="37678">MENRELFLTITFAIYAFEGFLLIICNGMVELVLIKHRHLRRQYIILFAQIFADTTLGFGFCLAGIGRLIVLGLGCFRITRRSCLLLPWSTVITWSELMSAISTLMVSTDRIISLLFPMRYFEKNYSYQIKQITFYFGSVSLFIFVCWFFSFKDTESMLHGFCWSGDVLQPFFADLHALVMIISTSLSVILYIAVYLLSRKHLRRIKSNQSETSLRLFEARQCKLTITMGVSCVFTLFFYVIPLCIKLLIGDNDDDPTTYYSELIRVAVAISCNLNPLTNIAAILIKQDDIACHVRQLFPECIQKSIYKCDQITLVCGKSVTLAVSSRTN</sequence>
<name>A0A0N4TPN2_BRUPA</name>
<keyword evidence="1" id="KW-1133">Transmembrane helix</keyword>
<feature type="transmembrane region" description="Helical" evidence="1">
    <location>
        <begin position="171"/>
        <end position="197"/>
    </location>
</feature>